<dbReference type="Pfam" id="PF03392">
    <property type="entry name" value="OS-D"/>
    <property type="match status" value="1"/>
</dbReference>
<dbReference type="CTD" id="115877659"/>
<feature type="signal peptide" evidence="1">
    <location>
        <begin position="1"/>
        <end position="28"/>
    </location>
</feature>
<dbReference type="PANTHER" id="PTHR11257">
    <property type="entry name" value="CHEMOSENSORY PROTEIN-RELATED"/>
    <property type="match status" value="1"/>
</dbReference>
<protein>
    <submittedName>
        <fullName evidence="3">Allergen Tha p 1-like</fullName>
    </submittedName>
</protein>
<organism evidence="2 3">
    <name type="scientific">Vanessa tameamea</name>
    <name type="common">Kamehameha butterfly</name>
    <dbReference type="NCBI Taxonomy" id="334116"/>
    <lineage>
        <taxon>Eukaryota</taxon>
        <taxon>Metazoa</taxon>
        <taxon>Ecdysozoa</taxon>
        <taxon>Arthropoda</taxon>
        <taxon>Hexapoda</taxon>
        <taxon>Insecta</taxon>
        <taxon>Pterygota</taxon>
        <taxon>Neoptera</taxon>
        <taxon>Endopterygota</taxon>
        <taxon>Lepidoptera</taxon>
        <taxon>Glossata</taxon>
        <taxon>Ditrysia</taxon>
        <taxon>Papilionoidea</taxon>
        <taxon>Nymphalidae</taxon>
        <taxon>Nymphalinae</taxon>
        <taxon>Vanessa</taxon>
    </lineage>
</organism>
<evidence type="ECO:0000313" key="2">
    <source>
        <dbReference type="Proteomes" id="UP001652626"/>
    </source>
</evidence>
<dbReference type="RefSeq" id="XP_026494611.1">
    <property type="nucleotide sequence ID" value="XM_026638826.2"/>
</dbReference>
<gene>
    <name evidence="3" type="primary">LOC113399645</name>
</gene>
<evidence type="ECO:0000256" key="1">
    <source>
        <dbReference type="SAM" id="SignalP"/>
    </source>
</evidence>
<accession>A0A8B8IEJ9</accession>
<feature type="chain" id="PRO_5034900639" evidence="1">
    <location>
        <begin position="29"/>
        <end position="139"/>
    </location>
</feature>
<dbReference type="OrthoDB" id="6625994at2759"/>
<dbReference type="PANTHER" id="PTHR11257:SF12">
    <property type="entry name" value="EJACULATORY BULB-SPECIFIC PROTEIN 3-RELATED"/>
    <property type="match status" value="1"/>
</dbReference>
<dbReference type="Gene3D" id="1.10.2080.10">
    <property type="entry name" value="Insect odorant-binding protein A10/Ejaculatory bulb-specific protein 3"/>
    <property type="match status" value="1"/>
</dbReference>
<name>A0A8B8IEJ9_VANTA</name>
<dbReference type="InterPro" id="IPR005055">
    <property type="entry name" value="A10/PebIII"/>
</dbReference>
<evidence type="ECO:0000313" key="3">
    <source>
        <dbReference type="RefSeq" id="XP_026494611.1"/>
    </source>
</evidence>
<dbReference type="AlphaFoldDB" id="A0A8B8IEJ9"/>
<dbReference type="OMA" id="LATNCEK"/>
<keyword evidence="1" id="KW-0732">Signal</keyword>
<dbReference type="InterPro" id="IPR036682">
    <property type="entry name" value="OS_D_A10/PebIII_sf"/>
</dbReference>
<proteinExistence type="predicted"/>
<keyword evidence="2" id="KW-1185">Reference proteome</keyword>
<reference evidence="3" key="1">
    <citation type="submission" date="2025-08" db="UniProtKB">
        <authorList>
            <consortium name="RefSeq"/>
        </authorList>
    </citation>
    <scope>IDENTIFICATION</scope>
    <source>
        <tissue evidence="3">Whole body</tissue>
    </source>
</reference>
<dbReference type="GeneID" id="113399645"/>
<sequence length="139" mass="16217">MYANFSFYFQMLTKPFVVICCLAVAVLAEEKYTDKYDNINIHEILENKRLLTAYVNCMLDKGKCSPEGKELKDHIQDALETGCEKCTEKQKEGATTIIERLISHEKEFWDELCAKYDPEGVWRKKYEEQAKEKGIIIPH</sequence>
<dbReference type="Proteomes" id="UP001652626">
    <property type="component" value="Chromosome 18"/>
</dbReference>
<dbReference type="SUPFAM" id="SSF100910">
    <property type="entry name" value="Chemosensory protein Csp2"/>
    <property type="match status" value="1"/>
</dbReference>